<evidence type="ECO:0000313" key="1">
    <source>
        <dbReference type="EMBL" id="QEC63060.1"/>
    </source>
</evidence>
<dbReference type="Proteomes" id="UP000321479">
    <property type="component" value="Chromosome"/>
</dbReference>
<proteinExistence type="predicted"/>
<dbReference type="RefSeq" id="WP_147031636.1">
    <property type="nucleotide sequence ID" value="NZ_CP042436.1"/>
</dbReference>
<dbReference type="AlphaFoldDB" id="A0A5B8UV96"/>
<gene>
    <name evidence="1" type="ORF">FRZ54_10875</name>
</gene>
<dbReference type="KEGG" id="mgin:FRZ54_10875"/>
<dbReference type="PROSITE" id="PS51257">
    <property type="entry name" value="PROKAR_LIPOPROTEIN"/>
    <property type="match status" value="1"/>
</dbReference>
<accession>A0A5B8UV96</accession>
<evidence type="ECO:0008006" key="3">
    <source>
        <dbReference type="Google" id="ProtNLM"/>
    </source>
</evidence>
<sequence>MKKLFIISLLLLFSCSHTPKEIASKNITSYIKSRLDNPESLELISIDSLTKSRRITSLDSGIMASDIASDTPKNLFDYAFFQRLAEKENKMNPNYKMSIDQDLNEIKSGKNVFYVTNGIFRIREAGSKELKKYKFILDTLYNVQSAQDKTEEMQIIK</sequence>
<organism evidence="1 2">
    <name type="scientific">Mucilaginibacter ginsenosidivorans</name>
    <dbReference type="NCBI Taxonomy" id="398053"/>
    <lineage>
        <taxon>Bacteria</taxon>
        <taxon>Pseudomonadati</taxon>
        <taxon>Bacteroidota</taxon>
        <taxon>Sphingobacteriia</taxon>
        <taxon>Sphingobacteriales</taxon>
        <taxon>Sphingobacteriaceae</taxon>
        <taxon>Mucilaginibacter</taxon>
    </lineage>
</organism>
<reference evidence="1 2" key="1">
    <citation type="journal article" date="2017" name="Curr. Microbiol.">
        <title>Mucilaginibacter ginsenosidivorans sp. nov., Isolated from Soil of Ginseng Field.</title>
        <authorList>
            <person name="Kim M.M."/>
            <person name="Siddiqi M.Z."/>
            <person name="Im W.T."/>
        </authorList>
    </citation>
    <scope>NUCLEOTIDE SEQUENCE [LARGE SCALE GENOMIC DNA]</scope>
    <source>
        <strain evidence="1 2">Gsoil 3017</strain>
    </source>
</reference>
<protein>
    <recommendedName>
        <fullName evidence="3">Lipoprotein</fullName>
    </recommendedName>
</protein>
<evidence type="ECO:0000313" key="2">
    <source>
        <dbReference type="Proteomes" id="UP000321479"/>
    </source>
</evidence>
<keyword evidence="2" id="KW-1185">Reference proteome</keyword>
<dbReference type="EMBL" id="CP042436">
    <property type="protein sequence ID" value="QEC63060.1"/>
    <property type="molecule type" value="Genomic_DNA"/>
</dbReference>
<name>A0A5B8UV96_9SPHI</name>